<dbReference type="Gene3D" id="1.10.287.1490">
    <property type="match status" value="1"/>
</dbReference>
<feature type="transmembrane region" description="Helical" evidence="2">
    <location>
        <begin position="6"/>
        <end position="24"/>
    </location>
</feature>
<dbReference type="GeneID" id="87755854"/>
<keyword evidence="1" id="KW-0175">Coiled coil</keyword>
<reference evidence="3 4" key="1">
    <citation type="submission" date="2016-10" db="EMBL/GenBank/DDBJ databases">
        <authorList>
            <person name="de Groot N.N."/>
        </authorList>
    </citation>
    <scope>NUCLEOTIDE SEQUENCE [LARGE SCALE GENOMIC DNA]</scope>
    <source>
        <strain evidence="3 4">DSM 15230</strain>
    </source>
</reference>
<keyword evidence="2" id="KW-0472">Membrane</keyword>
<evidence type="ECO:0008006" key="5">
    <source>
        <dbReference type="Google" id="ProtNLM"/>
    </source>
</evidence>
<dbReference type="SUPFAM" id="SSF90257">
    <property type="entry name" value="Myosin rod fragments"/>
    <property type="match status" value="1"/>
</dbReference>
<accession>A0A1G5VS48</accession>
<proteinExistence type="predicted"/>
<keyword evidence="2" id="KW-0812">Transmembrane</keyword>
<dbReference type="InterPro" id="IPR021435">
    <property type="entry name" value="DUF3084"/>
</dbReference>
<name>A0A1G5VS48_9FIRM</name>
<evidence type="ECO:0000256" key="2">
    <source>
        <dbReference type="SAM" id="Phobius"/>
    </source>
</evidence>
<keyword evidence="2" id="KW-1133">Transmembrane helix</keyword>
<sequence>MLGIIIVLVLMVMGGLIAFLGDKIGSKVGKKRLTLFGLRPKYTSIIVTIISGTLISFFTVAVMAVVNENIRVALFGLNKLKGEMNELNREIADKNKQLDEGKMLLARRTDEYNKMNERAIGMSKELDQVESQRASMENRLSSVQKAYDKAQTDVNASAAEIDKLEKTRNELNGNIKKLDHERASLMNNIASIREGTVVYRTGQVVGTGIIGAGLSRTQASAALDALLNHVNTDLRTRMNVKDKNATVMRVSQNTFEEAASELVNSKSDKVVRIVSAGNIMVGEPVVVDFAIYDNRKIFNSGAVILSAPLSSYDKGANNQGRILMFLHDVNRLARDKGVLFDPLTGNIGQLNAQELTDVIRQVNEYGGNCILTAVAKRDIYTEGPLVIDVHVEKVEE</sequence>
<gene>
    <name evidence="3" type="ORF">SAMN02910343_00825</name>
</gene>
<dbReference type="AlphaFoldDB" id="A0A1G5VS48"/>
<dbReference type="OrthoDB" id="9812848at2"/>
<keyword evidence="4" id="KW-1185">Reference proteome</keyword>
<organism evidence="3 4">
    <name type="scientific">Allisonella histaminiformans</name>
    <dbReference type="NCBI Taxonomy" id="209880"/>
    <lineage>
        <taxon>Bacteria</taxon>
        <taxon>Bacillati</taxon>
        <taxon>Bacillota</taxon>
        <taxon>Negativicutes</taxon>
        <taxon>Veillonellales</taxon>
        <taxon>Veillonellaceae</taxon>
        <taxon>Allisonella</taxon>
    </lineage>
</organism>
<dbReference type="STRING" id="209880.SAMN02910343_00825"/>
<feature type="coiled-coil region" evidence="1">
    <location>
        <begin position="77"/>
        <end position="188"/>
    </location>
</feature>
<evidence type="ECO:0000313" key="4">
    <source>
        <dbReference type="Proteomes" id="UP000199689"/>
    </source>
</evidence>
<evidence type="ECO:0000313" key="3">
    <source>
        <dbReference type="EMBL" id="SDA48568.1"/>
    </source>
</evidence>
<dbReference type="EMBL" id="FMXA01000009">
    <property type="protein sequence ID" value="SDA48568.1"/>
    <property type="molecule type" value="Genomic_DNA"/>
</dbReference>
<protein>
    <recommendedName>
        <fullName evidence="5">DUF3084 domain-containing protein</fullName>
    </recommendedName>
</protein>
<feature type="transmembrane region" description="Helical" evidence="2">
    <location>
        <begin position="45"/>
        <end position="66"/>
    </location>
</feature>
<evidence type="ECO:0000256" key="1">
    <source>
        <dbReference type="SAM" id="Coils"/>
    </source>
</evidence>
<dbReference type="Pfam" id="PF11283">
    <property type="entry name" value="DUF3084"/>
    <property type="match status" value="1"/>
</dbReference>
<dbReference type="Proteomes" id="UP000199689">
    <property type="component" value="Unassembled WGS sequence"/>
</dbReference>
<dbReference type="RefSeq" id="WP_091364152.1">
    <property type="nucleotide sequence ID" value="NZ_FMXA01000009.1"/>
</dbReference>